<proteinExistence type="predicted"/>
<organism evidence="1 2">
    <name type="scientific">Anaerosacchariphilus polymeriproducens</name>
    <dbReference type="NCBI Taxonomy" id="1812858"/>
    <lineage>
        <taxon>Bacteria</taxon>
        <taxon>Bacillati</taxon>
        <taxon>Bacillota</taxon>
        <taxon>Clostridia</taxon>
        <taxon>Lachnospirales</taxon>
        <taxon>Lachnospiraceae</taxon>
        <taxon>Anaerosacchariphilus</taxon>
    </lineage>
</organism>
<name>A0A371AWE5_9FIRM</name>
<keyword evidence="2" id="KW-1185">Reference proteome</keyword>
<accession>A0A371AWE5</accession>
<sequence>MLKLIAGAVIGGLLGFLYQKKIGCKSGTCPITSSRIGSTIYGAIIGLLLSSSF</sequence>
<evidence type="ECO:0000313" key="2">
    <source>
        <dbReference type="Proteomes" id="UP000255036"/>
    </source>
</evidence>
<reference evidence="1 2" key="1">
    <citation type="submission" date="2018-07" db="EMBL/GenBank/DDBJ databases">
        <title>Anaerosacharophilus polymeroproducens gen. nov. sp. nov., an anaerobic bacterium isolated from salt field.</title>
        <authorList>
            <person name="Kim W."/>
            <person name="Yang S.-H."/>
            <person name="Oh J."/>
            <person name="Lee J.-H."/>
            <person name="Kwon K.K."/>
        </authorList>
    </citation>
    <scope>NUCLEOTIDE SEQUENCE [LARGE SCALE GENOMIC DNA]</scope>
    <source>
        <strain evidence="1 2">MCWD5</strain>
    </source>
</reference>
<comment type="caution">
    <text evidence="1">The sequence shown here is derived from an EMBL/GenBank/DDBJ whole genome shotgun (WGS) entry which is preliminary data.</text>
</comment>
<protein>
    <submittedName>
        <fullName evidence="1">YtxH domain-containing protein</fullName>
    </submittedName>
</protein>
<dbReference type="AlphaFoldDB" id="A0A371AWE5"/>
<evidence type="ECO:0000313" key="1">
    <source>
        <dbReference type="EMBL" id="RDU23859.1"/>
    </source>
</evidence>
<dbReference type="EMBL" id="QRCT01000019">
    <property type="protein sequence ID" value="RDU23859.1"/>
    <property type="molecule type" value="Genomic_DNA"/>
</dbReference>
<dbReference type="InterPro" id="IPR045764">
    <property type="entry name" value="DUF6132"/>
</dbReference>
<dbReference type="Pfam" id="PF19628">
    <property type="entry name" value="DUF6132"/>
    <property type="match status" value="1"/>
</dbReference>
<gene>
    <name evidence="1" type="ORF">DWV06_07375</name>
</gene>
<dbReference type="Proteomes" id="UP000255036">
    <property type="component" value="Unassembled WGS sequence"/>
</dbReference>